<dbReference type="Proteomes" id="UP000887569">
    <property type="component" value="Unplaced"/>
</dbReference>
<accession>A0A914ZL24</accession>
<evidence type="ECO:0000313" key="1">
    <source>
        <dbReference type="Proteomes" id="UP000887569"/>
    </source>
</evidence>
<dbReference type="AlphaFoldDB" id="A0A914ZL24"/>
<name>A0A914ZL24_PARUN</name>
<keyword evidence="1" id="KW-1185">Reference proteome</keyword>
<organism evidence="1 2">
    <name type="scientific">Parascaris univalens</name>
    <name type="common">Nematode worm</name>
    <dbReference type="NCBI Taxonomy" id="6257"/>
    <lineage>
        <taxon>Eukaryota</taxon>
        <taxon>Metazoa</taxon>
        <taxon>Ecdysozoa</taxon>
        <taxon>Nematoda</taxon>
        <taxon>Chromadorea</taxon>
        <taxon>Rhabditida</taxon>
        <taxon>Spirurina</taxon>
        <taxon>Ascaridomorpha</taxon>
        <taxon>Ascaridoidea</taxon>
        <taxon>Ascarididae</taxon>
        <taxon>Parascaris</taxon>
    </lineage>
</organism>
<proteinExistence type="predicted"/>
<sequence>LSDIPTDHRSPTTTLGTRMVGSRYNLLLIHINIQHRFIMLVEFHHKHFKDSTLSWHMRQTSKQRICSRSSDGLRFLILTSKVLWTTYKNIFRGNSQAANEKK</sequence>
<protein>
    <submittedName>
        <fullName evidence="2">Ovule protein</fullName>
    </submittedName>
</protein>
<evidence type="ECO:0000313" key="2">
    <source>
        <dbReference type="WBParaSite" id="PgB02X_g163_t01"/>
    </source>
</evidence>
<dbReference type="WBParaSite" id="PgB02X_g163_t01">
    <property type="protein sequence ID" value="PgB02X_g163_t01"/>
    <property type="gene ID" value="PgB02X_g163"/>
</dbReference>
<reference evidence="2" key="1">
    <citation type="submission" date="2022-11" db="UniProtKB">
        <authorList>
            <consortium name="WormBaseParasite"/>
        </authorList>
    </citation>
    <scope>IDENTIFICATION</scope>
</reference>